<dbReference type="KEGG" id="ptan:CRYO30217_01340"/>
<evidence type="ECO:0000313" key="2">
    <source>
        <dbReference type="Proteomes" id="UP000683507"/>
    </source>
</evidence>
<dbReference type="AlphaFoldDB" id="A0A916NGG4"/>
<keyword evidence="2" id="KW-1185">Reference proteome</keyword>
<organism evidence="1 2">
    <name type="scientific">Parvicella tangerina</name>
    <dbReference type="NCBI Taxonomy" id="2829795"/>
    <lineage>
        <taxon>Bacteria</taxon>
        <taxon>Pseudomonadati</taxon>
        <taxon>Bacteroidota</taxon>
        <taxon>Flavobacteriia</taxon>
        <taxon>Flavobacteriales</taxon>
        <taxon>Parvicellaceae</taxon>
        <taxon>Parvicella</taxon>
    </lineage>
</organism>
<reference evidence="1" key="1">
    <citation type="submission" date="2021-04" db="EMBL/GenBank/DDBJ databases">
        <authorList>
            <person name="Rodrigo-Torres L."/>
            <person name="Arahal R. D."/>
            <person name="Lucena T."/>
        </authorList>
    </citation>
    <scope>NUCLEOTIDE SEQUENCE</scope>
    <source>
        <strain evidence="1">AS29M-1</strain>
    </source>
</reference>
<proteinExistence type="predicted"/>
<dbReference type="EMBL" id="OU015584">
    <property type="protein sequence ID" value="CAG5080492.1"/>
    <property type="molecule type" value="Genomic_DNA"/>
</dbReference>
<dbReference type="Proteomes" id="UP000683507">
    <property type="component" value="Chromosome"/>
</dbReference>
<accession>A0A916NGG4</accession>
<evidence type="ECO:0000313" key="1">
    <source>
        <dbReference type="EMBL" id="CAG5080492.1"/>
    </source>
</evidence>
<sequence length="31" mass="3563">MYIANRAYSGLGKFGATYKHRQIVDLAFKNE</sequence>
<gene>
    <name evidence="1" type="ORF">CRYO30217_01340</name>
</gene>
<name>A0A916NGG4_9FLAO</name>
<protein>
    <submittedName>
        <fullName evidence="1">Uncharacterized protein</fullName>
    </submittedName>
</protein>